<accession>A0A8H6IVK5</accession>
<organism evidence="2 3">
    <name type="scientific">Colletotrichum musicola</name>
    <dbReference type="NCBI Taxonomy" id="2175873"/>
    <lineage>
        <taxon>Eukaryota</taxon>
        <taxon>Fungi</taxon>
        <taxon>Dikarya</taxon>
        <taxon>Ascomycota</taxon>
        <taxon>Pezizomycotina</taxon>
        <taxon>Sordariomycetes</taxon>
        <taxon>Hypocreomycetidae</taxon>
        <taxon>Glomerellales</taxon>
        <taxon>Glomerellaceae</taxon>
        <taxon>Colletotrichum</taxon>
        <taxon>Colletotrichum orchidearum species complex</taxon>
    </lineage>
</organism>
<name>A0A8H6IVK5_9PEZI</name>
<dbReference type="EMBL" id="WIGM01001350">
    <property type="protein sequence ID" value="KAF6800209.1"/>
    <property type="molecule type" value="Genomic_DNA"/>
</dbReference>
<sequence length="281" mass="30940">IPISLDNGTATGPVDILASDITFGDDFTLSKDGKLAYVATNGPQEVLGIDAIRGGKNILAASDLLSSATSVALDRFRPESVLYVTGAISVGNGTVGHEIPRSSPNMFNITSATLVVTVYGLTTMQKATNYRRITWKRRFSHADDFDSLKAFIVTFGEKYEEYYKLNVEPYAKSFVVATFTATALATLNLLLFCVTLVCFGRALHVHRKVKLESAPAKVDEVARYYGHAPRQISELYDQTSYQHIAEPNGQGYSYNTTELYGRDPRYNTAELEAPKRRAELA</sequence>
<comment type="caution">
    <text evidence="2">The sequence shown here is derived from an EMBL/GenBank/DDBJ whole genome shotgun (WGS) entry which is preliminary data.</text>
</comment>
<dbReference type="Gene3D" id="2.120.10.30">
    <property type="entry name" value="TolB, C-terminal domain"/>
    <property type="match status" value="1"/>
</dbReference>
<dbReference type="Proteomes" id="UP000639643">
    <property type="component" value="Unassembled WGS sequence"/>
</dbReference>
<protein>
    <submittedName>
        <fullName evidence="2">Uncharacterized protein</fullName>
    </submittedName>
</protein>
<keyword evidence="1" id="KW-0472">Membrane</keyword>
<dbReference type="InterPro" id="IPR011042">
    <property type="entry name" value="6-blade_b-propeller_TolB-like"/>
</dbReference>
<keyword evidence="1" id="KW-1133">Transmembrane helix</keyword>
<feature type="transmembrane region" description="Helical" evidence="1">
    <location>
        <begin position="174"/>
        <end position="200"/>
    </location>
</feature>
<feature type="non-terminal residue" evidence="2">
    <location>
        <position position="1"/>
    </location>
</feature>
<reference evidence="2" key="1">
    <citation type="journal article" date="2020" name="Phytopathology">
        <title>Genome Sequence Resources of Colletotrichum truncatum, C. plurivorum, C. musicola, and C. sojae: Four Species Pathogenic to Soybean (Glycine max).</title>
        <authorList>
            <person name="Rogerio F."/>
            <person name="Boufleur T.R."/>
            <person name="Ciampi-Guillardi M."/>
            <person name="Sukno S.A."/>
            <person name="Thon M.R."/>
            <person name="Massola Junior N.S."/>
            <person name="Baroncelli R."/>
        </authorList>
    </citation>
    <scope>NUCLEOTIDE SEQUENCE</scope>
    <source>
        <strain evidence="2">LFN0074</strain>
    </source>
</reference>
<evidence type="ECO:0000313" key="2">
    <source>
        <dbReference type="EMBL" id="KAF6800209.1"/>
    </source>
</evidence>
<evidence type="ECO:0000313" key="3">
    <source>
        <dbReference type="Proteomes" id="UP000639643"/>
    </source>
</evidence>
<keyword evidence="3" id="KW-1185">Reference proteome</keyword>
<proteinExistence type="predicted"/>
<evidence type="ECO:0000256" key="1">
    <source>
        <dbReference type="SAM" id="Phobius"/>
    </source>
</evidence>
<dbReference type="AlphaFoldDB" id="A0A8H6IVK5"/>
<gene>
    <name evidence="2" type="ORF">CMUS01_15577</name>
</gene>
<keyword evidence="1" id="KW-0812">Transmembrane</keyword>